<dbReference type="InterPro" id="IPR050729">
    <property type="entry name" value="Rho-GAP"/>
</dbReference>
<dbReference type="Gene3D" id="1.10.555.10">
    <property type="entry name" value="Rho GTPase activation protein"/>
    <property type="match status" value="1"/>
</dbReference>
<evidence type="ECO:0000256" key="2">
    <source>
        <dbReference type="SAM" id="MobiDB-lite"/>
    </source>
</evidence>
<dbReference type="PANTHER" id="PTHR23176:SF129">
    <property type="entry name" value="RHO GTPASE ACTIVATING PROTEIN AT 16F, ISOFORM E-RELATED"/>
    <property type="match status" value="1"/>
</dbReference>
<gene>
    <name evidence="4" type="primary">Dgri\GH24224</name>
    <name evidence="4" type="ORF">Dgri_GH24224</name>
</gene>
<keyword evidence="1" id="KW-0343">GTPase activation</keyword>
<evidence type="ECO:0000256" key="1">
    <source>
        <dbReference type="ARBA" id="ARBA00022468"/>
    </source>
</evidence>
<dbReference type="eggNOG" id="KOG3564">
    <property type="taxonomic scope" value="Eukaryota"/>
</dbReference>
<sequence length="358" mass="41135">MAGDSENKRGYRTIFRSISQVFTSNSKHTHTQNNNHHTSNNNINNNNNNSNNNNNKSVSGMATLSIVPVTDILRAKQIQEDNEVQQTQQTTILQRYKSVSSGNLTDLPGEDEKKSMSYRMRIKFAVNNNVFRLNRSPKSEKKSRNRRSQVNSLCLDEQSKYPLFGARLNVLELNMSDHPYVPRFVVDACAQIEKPDHIEQDGIYRASGNKLHVDELKRKLTHLYEPRWLQTDDIHTLTSLHKQFFRELPDPLITHEAYERLGRSLTDDAAIERMRLAFDEMPEPNRSTLRFLIKHLTNVAAASSLNRMPASNLAIVWGPCLLAANDINFDIGRMNMLAKVLIENYELIFRPTNERLVC</sequence>
<evidence type="ECO:0000259" key="3">
    <source>
        <dbReference type="PROSITE" id="PS50238"/>
    </source>
</evidence>
<dbReference type="STRING" id="7222.B4JN20"/>
<dbReference type="SUPFAM" id="SSF48350">
    <property type="entry name" value="GTPase activation domain, GAP"/>
    <property type="match status" value="1"/>
</dbReference>
<proteinExistence type="predicted"/>
<reference evidence="4 5" key="1">
    <citation type="journal article" date="2007" name="Nature">
        <title>Evolution of genes and genomes on the Drosophila phylogeny.</title>
        <authorList>
            <consortium name="Drosophila 12 Genomes Consortium"/>
            <person name="Clark A.G."/>
            <person name="Eisen M.B."/>
            <person name="Smith D.R."/>
            <person name="Bergman C.M."/>
            <person name="Oliver B."/>
            <person name="Markow T.A."/>
            <person name="Kaufman T.C."/>
            <person name="Kellis M."/>
            <person name="Gelbart W."/>
            <person name="Iyer V.N."/>
            <person name="Pollard D.A."/>
            <person name="Sackton T.B."/>
            <person name="Larracuente A.M."/>
            <person name="Singh N.D."/>
            <person name="Abad J.P."/>
            <person name="Abt D.N."/>
            <person name="Adryan B."/>
            <person name="Aguade M."/>
            <person name="Akashi H."/>
            <person name="Anderson W.W."/>
            <person name="Aquadro C.F."/>
            <person name="Ardell D.H."/>
            <person name="Arguello R."/>
            <person name="Artieri C.G."/>
            <person name="Barbash D.A."/>
            <person name="Barker D."/>
            <person name="Barsanti P."/>
            <person name="Batterham P."/>
            <person name="Batzoglou S."/>
            <person name="Begun D."/>
            <person name="Bhutkar A."/>
            <person name="Blanco E."/>
            <person name="Bosak S.A."/>
            <person name="Bradley R.K."/>
            <person name="Brand A.D."/>
            <person name="Brent M.R."/>
            <person name="Brooks A.N."/>
            <person name="Brown R.H."/>
            <person name="Butlin R.K."/>
            <person name="Caggese C."/>
            <person name="Calvi B.R."/>
            <person name="Bernardo de Carvalho A."/>
            <person name="Caspi A."/>
            <person name="Castrezana S."/>
            <person name="Celniker S.E."/>
            <person name="Chang J.L."/>
            <person name="Chapple C."/>
            <person name="Chatterji S."/>
            <person name="Chinwalla A."/>
            <person name="Civetta A."/>
            <person name="Clifton S.W."/>
            <person name="Comeron J.M."/>
            <person name="Costello J.C."/>
            <person name="Coyne J.A."/>
            <person name="Daub J."/>
            <person name="David R.G."/>
            <person name="Delcher A.L."/>
            <person name="Delehaunty K."/>
            <person name="Do C.B."/>
            <person name="Ebling H."/>
            <person name="Edwards K."/>
            <person name="Eickbush T."/>
            <person name="Evans J.D."/>
            <person name="Filipski A."/>
            <person name="Findeiss S."/>
            <person name="Freyhult E."/>
            <person name="Fulton L."/>
            <person name="Fulton R."/>
            <person name="Garcia A.C."/>
            <person name="Gardiner A."/>
            <person name="Garfield D.A."/>
            <person name="Garvin B.E."/>
            <person name="Gibson G."/>
            <person name="Gilbert D."/>
            <person name="Gnerre S."/>
            <person name="Godfrey J."/>
            <person name="Good R."/>
            <person name="Gotea V."/>
            <person name="Gravely B."/>
            <person name="Greenberg A.J."/>
            <person name="Griffiths-Jones S."/>
            <person name="Gross S."/>
            <person name="Guigo R."/>
            <person name="Gustafson E.A."/>
            <person name="Haerty W."/>
            <person name="Hahn M.W."/>
            <person name="Halligan D.L."/>
            <person name="Halpern A.L."/>
            <person name="Halter G.M."/>
            <person name="Han M.V."/>
            <person name="Heger A."/>
            <person name="Hillier L."/>
            <person name="Hinrichs A.S."/>
            <person name="Holmes I."/>
            <person name="Hoskins R.A."/>
            <person name="Hubisz M.J."/>
            <person name="Hultmark D."/>
            <person name="Huntley M.A."/>
            <person name="Jaffe D.B."/>
            <person name="Jagadeeshan S."/>
            <person name="Jeck W.R."/>
            <person name="Johnson J."/>
            <person name="Jones C.D."/>
            <person name="Jordan W.C."/>
            <person name="Karpen G.H."/>
            <person name="Kataoka E."/>
            <person name="Keightley P.D."/>
            <person name="Kheradpour P."/>
            <person name="Kirkness E.F."/>
            <person name="Koerich L.B."/>
            <person name="Kristiansen K."/>
            <person name="Kudrna D."/>
            <person name="Kulathinal R.J."/>
            <person name="Kumar S."/>
            <person name="Kwok R."/>
            <person name="Lander E."/>
            <person name="Langley C.H."/>
            <person name="Lapoint R."/>
            <person name="Lazzaro B.P."/>
            <person name="Lee S.J."/>
            <person name="Levesque L."/>
            <person name="Li R."/>
            <person name="Lin C.F."/>
            <person name="Lin M.F."/>
            <person name="Lindblad-Toh K."/>
            <person name="Llopart A."/>
            <person name="Long M."/>
            <person name="Low L."/>
            <person name="Lozovsky E."/>
            <person name="Lu J."/>
            <person name="Luo M."/>
            <person name="Machado C.A."/>
            <person name="Makalowski W."/>
            <person name="Marzo M."/>
            <person name="Matsuda M."/>
            <person name="Matzkin L."/>
            <person name="McAllister B."/>
            <person name="McBride C.S."/>
            <person name="McKernan B."/>
            <person name="McKernan K."/>
            <person name="Mendez-Lago M."/>
            <person name="Minx P."/>
            <person name="Mollenhauer M.U."/>
            <person name="Montooth K."/>
            <person name="Mount S.M."/>
            <person name="Mu X."/>
            <person name="Myers E."/>
            <person name="Negre B."/>
            <person name="Newfeld S."/>
            <person name="Nielsen R."/>
            <person name="Noor M.A."/>
            <person name="O'Grady P."/>
            <person name="Pachter L."/>
            <person name="Papaceit M."/>
            <person name="Parisi M.J."/>
            <person name="Parisi M."/>
            <person name="Parts L."/>
            <person name="Pedersen J.S."/>
            <person name="Pesole G."/>
            <person name="Phillippy A.M."/>
            <person name="Ponting C.P."/>
            <person name="Pop M."/>
            <person name="Porcelli D."/>
            <person name="Powell J.R."/>
            <person name="Prohaska S."/>
            <person name="Pruitt K."/>
            <person name="Puig M."/>
            <person name="Quesneville H."/>
            <person name="Ram K.R."/>
            <person name="Rand D."/>
            <person name="Rasmussen M.D."/>
            <person name="Reed L.K."/>
            <person name="Reenan R."/>
            <person name="Reily A."/>
            <person name="Remington K.A."/>
            <person name="Rieger T.T."/>
            <person name="Ritchie M.G."/>
            <person name="Robin C."/>
            <person name="Rogers Y.H."/>
            <person name="Rohde C."/>
            <person name="Rozas J."/>
            <person name="Rubenfield M.J."/>
            <person name="Ruiz A."/>
            <person name="Russo S."/>
            <person name="Salzberg S.L."/>
            <person name="Sanchez-Gracia A."/>
            <person name="Saranga D.J."/>
            <person name="Sato H."/>
            <person name="Schaeffer S.W."/>
            <person name="Schatz M.C."/>
            <person name="Schlenke T."/>
            <person name="Schwartz R."/>
            <person name="Segarra C."/>
            <person name="Singh R.S."/>
            <person name="Sirot L."/>
            <person name="Sirota M."/>
            <person name="Sisneros N.B."/>
            <person name="Smith C.D."/>
            <person name="Smith T.F."/>
            <person name="Spieth J."/>
            <person name="Stage D.E."/>
            <person name="Stark A."/>
            <person name="Stephan W."/>
            <person name="Strausberg R.L."/>
            <person name="Strempel S."/>
            <person name="Sturgill D."/>
            <person name="Sutton G."/>
            <person name="Sutton G.G."/>
            <person name="Tao W."/>
            <person name="Teichmann S."/>
            <person name="Tobari Y.N."/>
            <person name="Tomimura Y."/>
            <person name="Tsolas J.M."/>
            <person name="Valente V.L."/>
            <person name="Venter E."/>
            <person name="Venter J.C."/>
            <person name="Vicario S."/>
            <person name="Vieira F.G."/>
            <person name="Vilella A.J."/>
            <person name="Villasante A."/>
            <person name="Walenz B."/>
            <person name="Wang J."/>
            <person name="Wasserman M."/>
            <person name="Watts T."/>
            <person name="Wilson D."/>
            <person name="Wilson R.K."/>
            <person name="Wing R.A."/>
            <person name="Wolfner M.F."/>
            <person name="Wong A."/>
            <person name="Wong G.K."/>
            <person name="Wu C.I."/>
            <person name="Wu G."/>
            <person name="Yamamoto D."/>
            <person name="Yang H.P."/>
            <person name="Yang S.P."/>
            <person name="Yorke J.A."/>
            <person name="Yoshida K."/>
            <person name="Zdobnov E."/>
            <person name="Zhang P."/>
            <person name="Zhang Y."/>
            <person name="Zimin A.V."/>
            <person name="Baldwin J."/>
            <person name="Abdouelleil A."/>
            <person name="Abdulkadir J."/>
            <person name="Abebe A."/>
            <person name="Abera B."/>
            <person name="Abreu J."/>
            <person name="Acer S.C."/>
            <person name="Aftuck L."/>
            <person name="Alexander A."/>
            <person name="An P."/>
            <person name="Anderson E."/>
            <person name="Anderson S."/>
            <person name="Arachi H."/>
            <person name="Azer M."/>
            <person name="Bachantsang P."/>
            <person name="Barry A."/>
            <person name="Bayul T."/>
            <person name="Berlin A."/>
            <person name="Bessette D."/>
            <person name="Bloom T."/>
            <person name="Blye J."/>
            <person name="Boguslavskiy L."/>
            <person name="Bonnet C."/>
            <person name="Boukhgalter B."/>
            <person name="Bourzgui I."/>
            <person name="Brown A."/>
            <person name="Cahill P."/>
            <person name="Channer S."/>
            <person name="Cheshatsang Y."/>
            <person name="Chuda L."/>
            <person name="Citroen M."/>
            <person name="Collymore A."/>
            <person name="Cooke P."/>
            <person name="Costello M."/>
            <person name="D'Aco K."/>
            <person name="Daza R."/>
            <person name="De Haan G."/>
            <person name="DeGray S."/>
            <person name="DeMaso C."/>
            <person name="Dhargay N."/>
            <person name="Dooley K."/>
            <person name="Dooley E."/>
            <person name="Doricent M."/>
            <person name="Dorje P."/>
            <person name="Dorjee K."/>
            <person name="Dupes A."/>
            <person name="Elong R."/>
            <person name="Falk J."/>
            <person name="Farina A."/>
            <person name="Faro S."/>
            <person name="Ferguson D."/>
            <person name="Fisher S."/>
            <person name="Foley C.D."/>
            <person name="Franke A."/>
            <person name="Friedrich D."/>
            <person name="Gadbois L."/>
            <person name="Gearin G."/>
            <person name="Gearin C.R."/>
            <person name="Giannoukos G."/>
            <person name="Goode T."/>
            <person name="Graham J."/>
            <person name="Grandbois E."/>
            <person name="Grewal S."/>
            <person name="Gyaltsen K."/>
            <person name="Hafez N."/>
            <person name="Hagos B."/>
            <person name="Hall J."/>
            <person name="Henson C."/>
            <person name="Hollinger A."/>
            <person name="Honan T."/>
            <person name="Huard M.D."/>
            <person name="Hughes L."/>
            <person name="Hurhula B."/>
            <person name="Husby M.E."/>
            <person name="Kamat A."/>
            <person name="Kanga B."/>
            <person name="Kashin S."/>
            <person name="Khazanovich D."/>
            <person name="Kisner P."/>
            <person name="Lance K."/>
            <person name="Lara M."/>
            <person name="Lee W."/>
            <person name="Lennon N."/>
            <person name="Letendre F."/>
            <person name="LeVine R."/>
            <person name="Lipovsky A."/>
            <person name="Liu X."/>
            <person name="Liu J."/>
            <person name="Liu S."/>
            <person name="Lokyitsang T."/>
            <person name="Lokyitsang Y."/>
            <person name="Lubonja R."/>
            <person name="Lui A."/>
            <person name="MacDonald P."/>
            <person name="Magnisalis V."/>
            <person name="Maru K."/>
            <person name="Matthews C."/>
            <person name="McCusker W."/>
            <person name="McDonough S."/>
            <person name="Mehta T."/>
            <person name="Meldrim J."/>
            <person name="Meneus L."/>
            <person name="Mihai O."/>
            <person name="Mihalev A."/>
            <person name="Mihova T."/>
            <person name="Mittelman R."/>
            <person name="Mlenga V."/>
            <person name="Montmayeur A."/>
            <person name="Mulrain L."/>
            <person name="Navidi A."/>
            <person name="Naylor J."/>
            <person name="Negash T."/>
            <person name="Nguyen T."/>
            <person name="Nguyen N."/>
            <person name="Nicol R."/>
            <person name="Norbu C."/>
            <person name="Norbu N."/>
            <person name="Novod N."/>
            <person name="O'Neill B."/>
            <person name="Osman S."/>
            <person name="Markiewicz E."/>
            <person name="Oyono O.L."/>
            <person name="Patti C."/>
            <person name="Phunkhang P."/>
            <person name="Pierre F."/>
            <person name="Priest M."/>
            <person name="Raghuraman S."/>
            <person name="Rege F."/>
            <person name="Reyes R."/>
            <person name="Rise C."/>
            <person name="Rogov P."/>
            <person name="Ross K."/>
            <person name="Ryan E."/>
            <person name="Settipalli S."/>
            <person name="Shea T."/>
            <person name="Sherpa N."/>
            <person name="Shi L."/>
            <person name="Shih D."/>
            <person name="Sparrow T."/>
            <person name="Spaulding J."/>
            <person name="Stalker J."/>
            <person name="Stange-Thomann N."/>
            <person name="Stavropoulos S."/>
            <person name="Stone C."/>
            <person name="Strader C."/>
            <person name="Tesfaye S."/>
            <person name="Thomson T."/>
            <person name="Thoulutsang Y."/>
            <person name="Thoulutsang D."/>
            <person name="Topham K."/>
            <person name="Topping I."/>
            <person name="Tsamla T."/>
            <person name="Vassiliev H."/>
            <person name="Vo A."/>
            <person name="Wangchuk T."/>
            <person name="Wangdi T."/>
            <person name="Weiand M."/>
            <person name="Wilkinson J."/>
            <person name="Wilson A."/>
            <person name="Yadav S."/>
            <person name="Young G."/>
            <person name="Yu Q."/>
            <person name="Zembek L."/>
            <person name="Zhong D."/>
            <person name="Zimmer A."/>
            <person name="Zwirko Z."/>
            <person name="Jaffe D.B."/>
            <person name="Alvarez P."/>
            <person name="Brockman W."/>
            <person name="Butler J."/>
            <person name="Chin C."/>
            <person name="Gnerre S."/>
            <person name="Grabherr M."/>
            <person name="Kleber M."/>
            <person name="Mauceli E."/>
            <person name="MacCallum I."/>
        </authorList>
    </citation>
    <scope>NUCLEOTIDE SEQUENCE [LARGE SCALE GENOMIC DNA]</scope>
    <source>
        <strain evidence="5">Tucson 15287-2541.00</strain>
    </source>
</reference>
<dbReference type="GO" id="GO:0005096">
    <property type="term" value="F:GTPase activator activity"/>
    <property type="evidence" value="ECO:0007669"/>
    <property type="project" value="UniProtKB-KW"/>
</dbReference>
<dbReference type="Proteomes" id="UP000001070">
    <property type="component" value="Unassembled WGS sequence"/>
</dbReference>
<dbReference type="CDD" id="cd00159">
    <property type="entry name" value="RhoGAP"/>
    <property type="match status" value="1"/>
</dbReference>
<dbReference type="GO" id="GO:0007165">
    <property type="term" value="P:signal transduction"/>
    <property type="evidence" value="ECO:0007669"/>
    <property type="project" value="InterPro"/>
</dbReference>
<feature type="domain" description="Rho-GAP" evidence="3">
    <location>
        <begin position="166"/>
        <end position="349"/>
    </location>
</feature>
<dbReference type="OMA" id="QECTERR"/>
<dbReference type="AlphaFoldDB" id="B4JN20"/>
<dbReference type="GO" id="GO:0005737">
    <property type="term" value="C:cytoplasm"/>
    <property type="evidence" value="ECO:0007669"/>
    <property type="project" value="TreeGrafter"/>
</dbReference>
<name>B4JN20_DROGR</name>
<dbReference type="SMR" id="B4JN20"/>
<keyword evidence="5" id="KW-1185">Reference proteome</keyword>
<evidence type="ECO:0000313" key="5">
    <source>
        <dbReference type="Proteomes" id="UP000001070"/>
    </source>
</evidence>
<dbReference type="EMBL" id="CH916371">
    <property type="protein sequence ID" value="EDV92113.1"/>
    <property type="molecule type" value="Genomic_DNA"/>
</dbReference>
<feature type="compositionally biased region" description="Low complexity" evidence="2">
    <location>
        <begin position="24"/>
        <end position="55"/>
    </location>
</feature>
<dbReference type="InterPro" id="IPR008936">
    <property type="entry name" value="Rho_GTPase_activation_prot"/>
</dbReference>
<dbReference type="Pfam" id="PF00620">
    <property type="entry name" value="RhoGAP"/>
    <property type="match status" value="1"/>
</dbReference>
<organism evidence="5">
    <name type="scientific">Drosophila grimshawi</name>
    <name type="common">Hawaiian fruit fly</name>
    <name type="synonym">Idiomyia grimshawi</name>
    <dbReference type="NCBI Taxonomy" id="7222"/>
    <lineage>
        <taxon>Eukaryota</taxon>
        <taxon>Metazoa</taxon>
        <taxon>Ecdysozoa</taxon>
        <taxon>Arthropoda</taxon>
        <taxon>Hexapoda</taxon>
        <taxon>Insecta</taxon>
        <taxon>Pterygota</taxon>
        <taxon>Neoptera</taxon>
        <taxon>Endopterygota</taxon>
        <taxon>Diptera</taxon>
        <taxon>Brachycera</taxon>
        <taxon>Muscomorpha</taxon>
        <taxon>Ephydroidea</taxon>
        <taxon>Drosophilidae</taxon>
        <taxon>Drosophila</taxon>
        <taxon>Hawaiian Drosophila</taxon>
    </lineage>
</organism>
<accession>B4JN20</accession>
<dbReference type="OrthoDB" id="79452at2759"/>
<protein>
    <submittedName>
        <fullName evidence="4">GH24224</fullName>
    </submittedName>
</protein>
<dbReference type="HOGENOM" id="CLU_066316_0_0_1"/>
<dbReference type="SMART" id="SM00324">
    <property type="entry name" value="RhoGAP"/>
    <property type="match status" value="1"/>
</dbReference>
<dbReference type="PROSITE" id="PS50238">
    <property type="entry name" value="RHOGAP"/>
    <property type="match status" value="1"/>
</dbReference>
<dbReference type="InterPro" id="IPR000198">
    <property type="entry name" value="RhoGAP_dom"/>
</dbReference>
<dbReference type="InParanoid" id="B4JN20"/>
<dbReference type="PANTHER" id="PTHR23176">
    <property type="entry name" value="RHO/RAC/CDC GTPASE-ACTIVATING PROTEIN"/>
    <property type="match status" value="1"/>
</dbReference>
<evidence type="ECO:0000313" key="4">
    <source>
        <dbReference type="EMBL" id="EDV92113.1"/>
    </source>
</evidence>
<feature type="region of interest" description="Disordered" evidence="2">
    <location>
        <begin position="24"/>
        <end position="58"/>
    </location>
</feature>
<dbReference type="PhylomeDB" id="B4JN20"/>